<feature type="transmembrane region" description="Helical" evidence="1">
    <location>
        <begin position="15"/>
        <end position="35"/>
    </location>
</feature>
<dbReference type="NCBIfam" id="TIGR02206">
    <property type="entry name" value="intg_mem_TP0381"/>
    <property type="match status" value="1"/>
</dbReference>
<feature type="transmembrane region" description="Helical" evidence="1">
    <location>
        <begin position="42"/>
        <end position="62"/>
    </location>
</feature>
<evidence type="ECO:0000256" key="1">
    <source>
        <dbReference type="SAM" id="Phobius"/>
    </source>
</evidence>
<evidence type="ECO:0000313" key="3">
    <source>
        <dbReference type="Proteomes" id="UP000243605"/>
    </source>
</evidence>
<reference evidence="2 3" key="1">
    <citation type="submission" date="2016-10" db="EMBL/GenBank/DDBJ databases">
        <authorList>
            <person name="Varghese N."/>
            <person name="Submissions S."/>
        </authorList>
    </citation>
    <scope>NUCLEOTIDE SEQUENCE [LARGE SCALE GENOMIC DNA]</scope>
    <source>
        <strain evidence="2 3">IBRC-M10081</strain>
    </source>
</reference>
<keyword evidence="1" id="KW-0812">Transmembrane</keyword>
<keyword evidence="1" id="KW-0472">Membrane</keyword>
<dbReference type="AlphaFoldDB" id="A0A662Z1B6"/>
<dbReference type="RefSeq" id="WP_091473616.1">
    <property type="nucleotide sequence ID" value="NZ_FOIT01000001.1"/>
</dbReference>
<protein>
    <submittedName>
        <fullName evidence="2">Conserved hypothetical integral membrane protein TIGR02206</fullName>
    </submittedName>
</protein>
<feature type="transmembrane region" description="Helical" evidence="1">
    <location>
        <begin position="160"/>
        <end position="177"/>
    </location>
</feature>
<gene>
    <name evidence="2" type="ORF">SAMN05192557_0525</name>
</gene>
<keyword evidence="1" id="KW-1133">Transmembrane helix</keyword>
<feature type="transmembrane region" description="Helical" evidence="1">
    <location>
        <begin position="197"/>
        <end position="217"/>
    </location>
</feature>
<dbReference type="InterPro" id="IPR011737">
    <property type="entry name" value="CHP02206_TP0381"/>
</dbReference>
<dbReference type="EMBL" id="FOIT01000001">
    <property type="protein sequence ID" value="SEV85724.1"/>
    <property type="molecule type" value="Genomic_DNA"/>
</dbReference>
<feature type="transmembrane region" description="Helical" evidence="1">
    <location>
        <begin position="127"/>
        <end position="148"/>
    </location>
</feature>
<keyword evidence="3" id="KW-1185">Reference proteome</keyword>
<evidence type="ECO:0000313" key="2">
    <source>
        <dbReference type="EMBL" id="SEV85724.1"/>
    </source>
</evidence>
<feature type="transmembrane region" description="Helical" evidence="1">
    <location>
        <begin position="98"/>
        <end position="115"/>
    </location>
</feature>
<dbReference type="OrthoDB" id="9813172at2"/>
<accession>A0A662Z1B6</accession>
<proteinExistence type="predicted"/>
<name>A0A662Z1B6_9STAP</name>
<organism evidence="2 3">
    <name type="scientific">Aliicoccus persicus</name>
    <dbReference type="NCBI Taxonomy" id="930138"/>
    <lineage>
        <taxon>Bacteria</taxon>
        <taxon>Bacillati</taxon>
        <taxon>Bacillota</taxon>
        <taxon>Bacilli</taxon>
        <taxon>Bacillales</taxon>
        <taxon>Staphylococcaceae</taxon>
        <taxon>Aliicoccus</taxon>
    </lineage>
</organism>
<dbReference type="Pfam" id="PF14808">
    <property type="entry name" value="TMEM164"/>
    <property type="match status" value="1"/>
</dbReference>
<sequence>MTKYGEYITLFGPDHLIYVAGMIVVAILLFTNISFIKKHRAIITLVILVLSIIQQIVLYGSYFVLYDFDLAESLPLHISRINSILGIIYFITKNKKVFTVLALFSAFAYLSFLYPSRVYGITHPIGISFFVNHAITILLPFYGIIAYNETINRWDSLREFPWFILYVIVAYVTNIFTDGNYFYLKEKPVFPNLANIFYIPASFVFSFVLFKICELLFRKFQLN</sequence>
<dbReference type="Proteomes" id="UP000243605">
    <property type="component" value="Unassembled WGS sequence"/>
</dbReference>